<feature type="chain" id="PRO_5046373741" description="DUF305 domain-containing protein" evidence="2">
    <location>
        <begin position="28"/>
        <end position="207"/>
    </location>
</feature>
<comment type="caution">
    <text evidence="4">The sequence shown here is derived from an EMBL/GenBank/DDBJ whole genome shotgun (WGS) entry which is preliminary data.</text>
</comment>
<reference evidence="4 5" key="1">
    <citation type="journal article" date="2019" name="Int. J. Syst. Evol. Microbiol.">
        <title>The Global Catalogue of Microorganisms (GCM) 10K type strain sequencing project: providing services to taxonomists for standard genome sequencing and annotation.</title>
        <authorList>
            <consortium name="The Broad Institute Genomics Platform"/>
            <consortium name="The Broad Institute Genome Sequencing Center for Infectious Disease"/>
            <person name="Wu L."/>
            <person name="Ma J."/>
        </authorList>
    </citation>
    <scope>NUCLEOTIDE SEQUENCE [LARGE SCALE GENOMIC DNA]</scope>
    <source>
        <strain evidence="4 5">JCM 13581</strain>
    </source>
</reference>
<dbReference type="InterPro" id="IPR012347">
    <property type="entry name" value="Ferritin-like"/>
</dbReference>
<dbReference type="InterPro" id="IPR005183">
    <property type="entry name" value="DUF305_CopM-like"/>
</dbReference>
<feature type="domain" description="DUF305" evidence="3">
    <location>
        <begin position="57"/>
        <end position="204"/>
    </location>
</feature>
<evidence type="ECO:0000256" key="2">
    <source>
        <dbReference type="SAM" id="SignalP"/>
    </source>
</evidence>
<feature type="region of interest" description="Disordered" evidence="1">
    <location>
        <begin position="28"/>
        <end position="50"/>
    </location>
</feature>
<dbReference type="RefSeq" id="WP_344260333.1">
    <property type="nucleotide sequence ID" value="NZ_BAAAMJ010000015.1"/>
</dbReference>
<evidence type="ECO:0000256" key="1">
    <source>
        <dbReference type="SAM" id="MobiDB-lite"/>
    </source>
</evidence>
<dbReference type="PANTHER" id="PTHR36933:SF1">
    <property type="entry name" value="SLL0788 PROTEIN"/>
    <property type="match status" value="1"/>
</dbReference>
<evidence type="ECO:0000313" key="5">
    <source>
        <dbReference type="Proteomes" id="UP001501303"/>
    </source>
</evidence>
<name>A0ABN2P0K5_9ACTN</name>
<feature type="region of interest" description="Disordered" evidence="1">
    <location>
        <begin position="117"/>
        <end position="138"/>
    </location>
</feature>
<protein>
    <recommendedName>
        <fullName evidence="3">DUF305 domain-containing protein</fullName>
    </recommendedName>
</protein>
<sequence>MTAVRSPRSRRAAVTVAVATAATLALSSCGDEEDTGTRTPESPPATETAEGLHNQADTDFAQDMIPLGRQAVHMSELARDRAEDERVAELAESVRESRGQEIDTLTGWLESWDEQIPREGHGPGHEDDGHGPGMMDDRQLDDLRRATGGTFDTMYLTMMIEHHKRAVEVAETERDRGFYGPATDLAEDIVTTRSAEIDEMRRLLEAR</sequence>
<gene>
    <name evidence="4" type="ORF">GCM10009716_18860</name>
</gene>
<dbReference type="Proteomes" id="UP001501303">
    <property type="component" value="Unassembled WGS sequence"/>
</dbReference>
<dbReference type="Gene3D" id="1.20.1260.10">
    <property type="match status" value="1"/>
</dbReference>
<dbReference type="PANTHER" id="PTHR36933">
    <property type="entry name" value="SLL0788 PROTEIN"/>
    <property type="match status" value="1"/>
</dbReference>
<evidence type="ECO:0000313" key="4">
    <source>
        <dbReference type="EMBL" id="GAA1909141.1"/>
    </source>
</evidence>
<dbReference type="PROSITE" id="PS51257">
    <property type="entry name" value="PROKAR_LIPOPROTEIN"/>
    <property type="match status" value="1"/>
</dbReference>
<keyword evidence="2" id="KW-0732">Signal</keyword>
<dbReference type="EMBL" id="BAAAMJ010000015">
    <property type="protein sequence ID" value="GAA1909141.1"/>
    <property type="molecule type" value="Genomic_DNA"/>
</dbReference>
<evidence type="ECO:0000259" key="3">
    <source>
        <dbReference type="Pfam" id="PF03713"/>
    </source>
</evidence>
<organism evidence="4 5">
    <name type="scientific">Streptomyces sodiiphilus</name>
    <dbReference type="NCBI Taxonomy" id="226217"/>
    <lineage>
        <taxon>Bacteria</taxon>
        <taxon>Bacillati</taxon>
        <taxon>Actinomycetota</taxon>
        <taxon>Actinomycetes</taxon>
        <taxon>Kitasatosporales</taxon>
        <taxon>Streptomycetaceae</taxon>
        <taxon>Streptomyces</taxon>
    </lineage>
</organism>
<dbReference type="Pfam" id="PF03713">
    <property type="entry name" value="DUF305"/>
    <property type="match status" value="1"/>
</dbReference>
<keyword evidence="5" id="KW-1185">Reference proteome</keyword>
<accession>A0ABN2P0K5</accession>
<feature type="signal peptide" evidence="2">
    <location>
        <begin position="1"/>
        <end position="27"/>
    </location>
</feature>
<proteinExistence type="predicted"/>